<evidence type="ECO:0000259" key="1">
    <source>
        <dbReference type="Pfam" id="PF03358"/>
    </source>
</evidence>
<dbReference type="Gene3D" id="3.40.50.360">
    <property type="match status" value="1"/>
</dbReference>
<evidence type="ECO:0000313" key="3">
    <source>
        <dbReference type="Proteomes" id="UP000054935"/>
    </source>
</evidence>
<dbReference type="OrthoDB" id="9812295at2"/>
<protein>
    <submittedName>
        <fullName evidence="2">FMN-dependent NADPH-azoreductase</fullName>
        <ecNumber evidence="2">1.7.-.-</ecNumber>
    </submittedName>
</protein>
<dbReference type="GO" id="GO:0005829">
    <property type="term" value="C:cytosol"/>
    <property type="evidence" value="ECO:0007669"/>
    <property type="project" value="TreeGrafter"/>
</dbReference>
<keyword evidence="2" id="KW-0560">Oxidoreductase</keyword>
<name>A0A0P1GD05_9RHOB</name>
<dbReference type="InterPro" id="IPR029039">
    <property type="entry name" value="Flavoprotein-like_sf"/>
</dbReference>
<organism evidence="2 3">
    <name type="scientific">Tropicibacter naphthalenivorans</name>
    <dbReference type="NCBI Taxonomy" id="441103"/>
    <lineage>
        <taxon>Bacteria</taxon>
        <taxon>Pseudomonadati</taxon>
        <taxon>Pseudomonadota</taxon>
        <taxon>Alphaproteobacteria</taxon>
        <taxon>Rhodobacterales</taxon>
        <taxon>Roseobacteraceae</taxon>
        <taxon>Tropicibacter</taxon>
    </lineage>
</organism>
<keyword evidence="3" id="KW-1185">Reference proteome</keyword>
<gene>
    <name evidence="2" type="primary">azr</name>
    <name evidence="2" type="ORF">TRN7648_02399</name>
</gene>
<dbReference type="SUPFAM" id="SSF52218">
    <property type="entry name" value="Flavoproteins"/>
    <property type="match status" value="1"/>
</dbReference>
<feature type="domain" description="NADPH-dependent FMN reductase-like" evidence="1">
    <location>
        <begin position="5"/>
        <end position="147"/>
    </location>
</feature>
<dbReference type="RefSeq" id="WP_058247906.1">
    <property type="nucleotide sequence ID" value="NZ_CYSE01000004.1"/>
</dbReference>
<dbReference type="PANTHER" id="PTHR30543">
    <property type="entry name" value="CHROMATE REDUCTASE"/>
    <property type="match status" value="1"/>
</dbReference>
<dbReference type="InterPro" id="IPR005025">
    <property type="entry name" value="FMN_Rdtase-like_dom"/>
</dbReference>
<dbReference type="EMBL" id="CYSE01000004">
    <property type="protein sequence ID" value="CUH79299.1"/>
    <property type="molecule type" value="Genomic_DNA"/>
</dbReference>
<dbReference type="EC" id="1.7.-.-" evidence="2"/>
<reference evidence="2 3" key="1">
    <citation type="submission" date="2015-09" db="EMBL/GenBank/DDBJ databases">
        <authorList>
            <consortium name="Swine Surveillance"/>
        </authorList>
    </citation>
    <scope>NUCLEOTIDE SEQUENCE [LARGE SCALE GENOMIC DNA]</scope>
    <source>
        <strain evidence="2 3">CECT 7648</strain>
    </source>
</reference>
<evidence type="ECO:0000313" key="2">
    <source>
        <dbReference type="EMBL" id="CUH79299.1"/>
    </source>
</evidence>
<dbReference type="AlphaFoldDB" id="A0A0P1GD05"/>
<dbReference type="STRING" id="441103.TRN7648_02399"/>
<proteinExistence type="predicted"/>
<sequence>MSTLKLLGISGSLRAASTNKLLLAEAVRHFGPADYTEANTRFAAFDEDYQAEHGIPSEVQTLADQIAAADAVLISTPEYNKGIPGGLKNALDWVSRVEGNPWKDKPVAIMSASAGRAGGERAQNMLRLCLNPFQPHVIPGPEVFIAQTSGQWDDEGRLTNEFGIELVQGLMANLHEVIKLRA</sequence>
<accession>A0A0P1GD05</accession>
<dbReference type="Proteomes" id="UP000054935">
    <property type="component" value="Unassembled WGS sequence"/>
</dbReference>
<dbReference type="GO" id="GO:0010181">
    <property type="term" value="F:FMN binding"/>
    <property type="evidence" value="ECO:0007669"/>
    <property type="project" value="TreeGrafter"/>
</dbReference>
<dbReference type="InterPro" id="IPR050712">
    <property type="entry name" value="NAD(P)H-dep_reductase"/>
</dbReference>
<dbReference type="GO" id="GO:0016491">
    <property type="term" value="F:oxidoreductase activity"/>
    <property type="evidence" value="ECO:0007669"/>
    <property type="project" value="UniProtKB-KW"/>
</dbReference>
<dbReference type="Pfam" id="PF03358">
    <property type="entry name" value="FMN_red"/>
    <property type="match status" value="1"/>
</dbReference>
<dbReference type="PANTHER" id="PTHR30543:SF21">
    <property type="entry name" value="NAD(P)H-DEPENDENT FMN REDUCTASE LOT6"/>
    <property type="match status" value="1"/>
</dbReference>